<dbReference type="GO" id="GO:0010073">
    <property type="term" value="P:meristem maintenance"/>
    <property type="evidence" value="ECO:0007669"/>
    <property type="project" value="InterPro"/>
</dbReference>
<feature type="region of interest" description="Disordered" evidence="1">
    <location>
        <begin position="572"/>
        <end position="598"/>
    </location>
</feature>
<evidence type="ECO:0000256" key="1">
    <source>
        <dbReference type="SAM" id="MobiDB-lite"/>
    </source>
</evidence>
<evidence type="ECO:0000259" key="2">
    <source>
        <dbReference type="Pfam" id="PF10536"/>
    </source>
</evidence>
<feature type="region of interest" description="Disordered" evidence="1">
    <location>
        <begin position="906"/>
        <end position="971"/>
    </location>
</feature>
<comment type="caution">
    <text evidence="3">The sequence shown here is derived from an EMBL/GenBank/DDBJ whole genome shotgun (WGS) entry which is preliminary data.</text>
</comment>
<sequence>MEQNLDPGPVDKSVLVEQELHKSEAIFIGKACKPIRFIEHGTRLNQWEVRHEGMLALLRRAGFYHLSFLKRVQLDHALLNALVERWRRETQTFHLRFGEMAVLLKDVTILIGLRVHGTPVTGATGCRWEQLCLELLGQEPPQIKGGSINIAWLHDTFASLPDGAGKLQIEHATRAYIMYQFGCSLFPDPSGTRVHLRYLALLRDFDASGEMAWGAAVLAHLYRELGKASMKGKANCCAFLTLLQIWAWEHIQIGRPERLENKALTNDQPLGCRWDVPFKNRENVRSMDHEFYRHGLDTIADCQITWDPYKPSLIGGLPALCTLGSAVWRSKTPLICFQIVEMHVPDRVLLQFGMIQHIPDPVEAVERVTMQGKTDEDWSTYHEKYIKQWDNRLLSVADQQNTVNSDPTHARNFYLQWYWQITRRWISTPVECPVISYQLSGHTEKSLVDLVSTVQVRIRTLLSGEMDREKVKKSLGDIDMYITAQMKKVQFAVTPCTNEPTHLNYRQQHMVLSSGQLQFMQIGLPTEIGNESLKSATACSTSVDSIQANAGKVEQVTDDYMEGNTILQLDGMRGIQPEGGTLVRPPPRGDGTSNWTEDLHQQKDPIDVSMTEVNMQYIISTPVKDAVAEMINTSAENAMLEETSDAEMKNGEGPLGTSSPPSEIEEMQEAAELMYNNKIHNKVNNESQEPANPPVINNSTVEETAHVLLKDNYMEATHIYPNNIAGQETVSKPSGGPESYMILGVSSHNGQLQNNSSVSGKGDTVEDILVMRTDNSIAEGAIGEALSLSATRPGETLSASMNKLNSMRGDAEPPSASQQEEPPAAVPGSSELQDSVRKQPKENAIQDRVHAVQNLMLQENVDDYIENGSLDPSVQQKLVATPAHITVVGEKSIGPFTREATDTLVEENSTGNGHADQDEITKRRKVTVSSHENAEALPTTEVIKSEKQNGSGQLIGFTRRKRKKEVEQSSP</sequence>
<dbReference type="InterPro" id="IPR019557">
    <property type="entry name" value="AminoTfrase-like_pln_mobile"/>
</dbReference>
<name>A0AAD8W7Q7_LOLMU</name>
<dbReference type="AlphaFoldDB" id="A0AAD8W7Q7"/>
<feature type="region of interest" description="Disordered" evidence="1">
    <location>
        <begin position="805"/>
        <end position="840"/>
    </location>
</feature>
<dbReference type="PANTHER" id="PTHR46033:SF62">
    <property type="entry name" value="AMINOTRANSFERASE-LIKE PLANT MOBILE DOMAIN-CONTAINING PROTEIN"/>
    <property type="match status" value="1"/>
</dbReference>
<keyword evidence="4" id="KW-1185">Reference proteome</keyword>
<reference evidence="3" key="1">
    <citation type="submission" date="2023-07" db="EMBL/GenBank/DDBJ databases">
        <title>A chromosome-level genome assembly of Lolium multiflorum.</title>
        <authorList>
            <person name="Chen Y."/>
            <person name="Copetti D."/>
            <person name="Kolliker R."/>
            <person name="Studer B."/>
        </authorList>
    </citation>
    <scope>NUCLEOTIDE SEQUENCE</scope>
    <source>
        <strain evidence="3">02402/16</strain>
        <tissue evidence="3">Leaf</tissue>
    </source>
</reference>
<evidence type="ECO:0000313" key="4">
    <source>
        <dbReference type="Proteomes" id="UP001231189"/>
    </source>
</evidence>
<dbReference type="PANTHER" id="PTHR46033">
    <property type="entry name" value="PROTEIN MAIN-LIKE 2"/>
    <property type="match status" value="1"/>
</dbReference>
<organism evidence="3 4">
    <name type="scientific">Lolium multiflorum</name>
    <name type="common">Italian ryegrass</name>
    <name type="synonym">Lolium perenne subsp. multiflorum</name>
    <dbReference type="NCBI Taxonomy" id="4521"/>
    <lineage>
        <taxon>Eukaryota</taxon>
        <taxon>Viridiplantae</taxon>
        <taxon>Streptophyta</taxon>
        <taxon>Embryophyta</taxon>
        <taxon>Tracheophyta</taxon>
        <taxon>Spermatophyta</taxon>
        <taxon>Magnoliopsida</taxon>
        <taxon>Liliopsida</taxon>
        <taxon>Poales</taxon>
        <taxon>Poaceae</taxon>
        <taxon>BOP clade</taxon>
        <taxon>Pooideae</taxon>
        <taxon>Poodae</taxon>
        <taxon>Poeae</taxon>
        <taxon>Poeae Chloroplast Group 2 (Poeae type)</taxon>
        <taxon>Loliodinae</taxon>
        <taxon>Loliinae</taxon>
        <taxon>Lolium</taxon>
    </lineage>
</organism>
<feature type="compositionally biased region" description="Low complexity" evidence="1">
    <location>
        <begin position="812"/>
        <end position="823"/>
    </location>
</feature>
<gene>
    <name evidence="3" type="ORF">QYE76_061697</name>
</gene>
<dbReference type="Proteomes" id="UP001231189">
    <property type="component" value="Unassembled WGS sequence"/>
</dbReference>
<dbReference type="EMBL" id="JAUUTY010000004">
    <property type="protein sequence ID" value="KAK1643892.1"/>
    <property type="molecule type" value="Genomic_DNA"/>
</dbReference>
<proteinExistence type="predicted"/>
<dbReference type="InterPro" id="IPR044824">
    <property type="entry name" value="MAIN-like"/>
</dbReference>
<feature type="domain" description="Aminotransferase-like plant mobile" evidence="2">
    <location>
        <begin position="62"/>
        <end position="418"/>
    </location>
</feature>
<accession>A0AAD8W7Q7</accession>
<dbReference type="Pfam" id="PF10536">
    <property type="entry name" value="PMD"/>
    <property type="match status" value="1"/>
</dbReference>
<evidence type="ECO:0000313" key="3">
    <source>
        <dbReference type="EMBL" id="KAK1643892.1"/>
    </source>
</evidence>
<feature type="region of interest" description="Disordered" evidence="1">
    <location>
        <begin position="642"/>
        <end position="661"/>
    </location>
</feature>
<protein>
    <recommendedName>
        <fullName evidence="2">Aminotransferase-like plant mobile domain-containing protein</fullName>
    </recommendedName>
</protein>